<dbReference type="EMBL" id="CP001251">
    <property type="protein sequence ID" value="ACK41818.1"/>
    <property type="molecule type" value="Genomic_DNA"/>
</dbReference>
<protein>
    <recommendedName>
        <fullName evidence="1">PatA-like N-terminal domain-containing protein</fullName>
    </recommendedName>
</protein>
<dbReference type="STRING" id="515635.Dtur_0525"/>
<dbReference type="InterPro" id="IPR025497">
    <property type="entry name" value="PatA-like_N"/>
</dbReference>
<dbReference type="AlphaFoldDB" id="B8DZ85"/>
<feature type="domain" description="PatA-like N-terminal" evidence="1">
    <location>
        <begin position="4"/>
        <end position="103"/>
    </location>
</feature>
<evidence type="ECO:0000259" key="1">
    <source>
        <dbReference type="Pfam" id="PF14332"/>
    </source>
</evidence>
<sequence>MIIEGYLEIFDLLMLISFLSYSNKSGILMLGVNHNEGVIFFNNGNIVDAFIDGKQGEEALMHLVLNYPVLSFSFYQGEILRENKINKSSEKLILELLKVFDEKNNKDILLVGG</sequence>
<gene>
    <name evidence="2" type="ordered locus">Dtur_0525</name>
</gene>
<dbReference type="Pfam" id="PF14332">
    <property type="entry name" value="DUF4388"/>
    <property type="match status" value="1"/>
</dbReference>
<proteinExistence type="predicted"/>
<dbReference type="KEGG" id="dtu:Dtur_0525"/>
<dbReference type="PANTHER" id="PTHR36304">
    <property type="entry name" value="DOMAIN GTPASE-ACTIVATING PROTEIN, PUTATIVE-RELATED-RELATED"/>
    <property type="match status" value="1"/>
</dbReference>
<accession>B8DZ85</accession>
<evidence type="ECO:0000313" key="3">
    <source>
        <dbReference type="Proteomes" id="UP000007719"/>
    </source>
</evidence>
<evidence type="ECO:0000313" key="2">
    <source>
        <dbReference type="EMBL" id="ACK41818.1"/>
    </source>
</evidence>
<dbReference type="RefSeq" id="WP_012582903.1">
    <property type="nucleotide sequence ID" value="NC_011661.1"/>
</dbReference>
<dbReference type="PANTHER" id="PTHR36304:SF4">
    <property type="entry name" value="DUF4388 DOMAIN-CONTAINING PROTEIN"/>
    <property type="match status" value="1"/>
</dbReference>
<name>B8DZ85_DICTD</name>
<dbReference type="OrthoDB" id="9812510at2"/>
<dbReference type="EnsemblBacteria" id="ACK41818">
    <property type="protein sequence ID" value="ACK41818"/>
    <property type="gene ID" value="Dtur_0525"/>
</dbReference>
<reference evidence="3" key="1">
    <citation type="journal article" date="2016" name="Front. Microbiol.">
        <title>The complete genome sequence of hyperthermophile Dictyoglomus turgidum DSM 6724 reveals a specialized carbohydrate fermentor.</title>
        <authorList>
            <person name="Brumm P.J."/>
            <person name="Gowda K."/>
            <person name="Robb F.T."/>
            <person name="Mead D.A."/>
        </authorList>
    </citation>
    <scope>NUCLEOTIDE SEQUENCE [LARGE SCALE GENOMIC DNA]</scope>
    <source>
        <strain evidence="3">DSM 6724 / Z-1310</strain>
    </source>
</reference>
<keyword evidence="3" id="KW-1185">Reference proteome</keyword>
<dbReference type="InParanoid" id="B8DZ85"/>
<dbReference type="HOGENOM" id="CLU_2154346_0_0_0"/>
<dbReference type="Proteomes" id="UP000007719">
    <property type="component" value="Chromosome"/>
</dbReference>
<organism evidence="2 3">
    <name type="scientific">Dictyoglomus turgidum (strain DSM 6724 / Z-1310)</name>
    <dbReference type="NCBI Taxonomy" id="515635"/>
    <lineage>
        <taxon>Bacteria</taxon>
        <taxon>Pseudomonadati</taxon>
        <taxon>Dictyoglomota</taxon>
        <taxon>Dictyoglomia</taxon>
        <taxon>Dictyoglomales</taxon>
        <taxon>Dictyoglomaceae</taxon>
        <taxon>Dictyoglomus</taxon>
    </lineage>
</organism>